<dbReference type="EMBL" id="CM043023">
    <property type="protein sequence ID" value="KAI4454795.1"/>
    <property type="molecule type" value="Genomic_DNA"/>
</dbReference>
<sequence length="398" mass="44755">MFHNTTLHLLNNPEKMLRSLNNNTSAFSMENLLSREKLSPENLEIIDRNVEDIDRSSLENFRLNQSDKKPSLSPSETTRSEGENDRLSPVLSPEKNDLFLRFNNCFKNSGICSSCGRLDCNFFQCRMNDVNVVKDNKPVLKFSVSAILGTENQPKHIQNESLVHVTPPSLLGLGSYLGSHGPGIAKPVASRPAHFNPHILLAHCRPQPYLTVSTPVSGTQSTVFPLPGTFPWAHSGRGKPRRGMMRRAVFSDLQRKGLERRFQIQKYISKPDRKKLAEKLGLKDSQVKIWFQNRRMKWRNSKERELLAAGGSREQTLPNKNNPHPDLSDADGDKPKLDLSDVPDISPAHSPADHQRTPHDGLNASGNTPNCLPLQGYQLYDSMDYESSNDSEEEINVT</sequence>
<protein>
    <submittedName>
        <fullName evidence="1">Dbx</fullName>
    </submittedName>
</protein>
<evidence type="ECO:0000313" key="1">
    <source>
        <dbReference type="EMBL" id="KAI4454795.1"/>
    </source>
</evidence>
<proteinExistence type="predicted"/>
<evidence type="ECO:0000313" key="2">
    <source>
        <dbReference type="Proteomes" id="UP001056778"/>
    </source>
</evidence>
<gene>
    <name evidence="1" type="ORF">MML48_9g00001963</name>
</gene>
<keyword evidence="2" id="KW-1185">Reference proteome</keyword>
<reference evidence="1" key="1">
    <citation type="submission" date="2022-04" db="EMBL/GenBank/DDBJ databases">
        <title>Chromosome-scale genome assembly of Holotrichia oblita Faldermann.</title>
        <authorList>
            <person name="Rongchong L."/>
        </authorList>
    </citation>
    <scope>NUCLEOTIDE SEQUENCE</scope>
    <source>
        <strain evidence="1">81SQS9</strain>
    </source>
</reference>
<organism evidence="1 2">
    <name type="scientific">Holotrichia oblita</name>
    <name type="common">Chafer beetle</name>
    <dbReference type="NCBI Taxonomy" id="644536"/>
    <lineage>
        <taxon>Eukaryota</taxon>
        <taxon>Metazoa</taxon>
        <taxon>Ecdysozoa</taxon>
        <taxon>Arthropoda</taxon>
        <taxon>Hexapoda</taxon>
        <taxon>Insecta</taxon>
        <taxon>Pterygota</taxon>
        <taxon>Neoptera</taxon>
        <taxon>Endopterygota</taxon>
        <taxon>Coleoptera</taxon>
        <taxon>Polyphaga</taxon>
        <taxon>Scarabaeiformia</taxon>
        <taxon>Scarabaeidae</taxon>
        <taxon>Melolonthinae</taxon>
        <taxon>Holotrichia</taxon>
    </lineage>
</organism>
<accession>A0ACB9SHW5</accession>
<dbReference type="Proteomes" id="UP001056778">
    <property type="component" value="Chromosome 9"/>
</dbReference>
<comment type="caution">
    <text evidence="1">The sequence shown here is derived from an EMBL/GenBank/DDBJ whole genome shotgun (WGS) entry which is preliminary data.</text>
</comment>
<name>A0ACB9SHW5_HOLOL</name>